<feature type="transmembrane region" description="Helical" evidence="1">
    <location>
        <begin position="43"/>
        <end position="64"/>
    </location>
</feature>
<keyword evidence="1" id="KW-0812">Transmembrane</keyword>
<organism evidence="4">
    <name type="scientific">Perkinsus marinus (strain ATCC 50983 / TXsc)</name>
    <dbReference type="NCBI Taxonomy" id="423536"/>
    <lineage>
        <taxon>Eukaryota</taxon>
        <taxon>Sar</taxon>
        <taxon>Alveolata</taxon>
        <taxon>Perkinsozoa</taxon>
        <taxon>Perkinsea</taxon>
        <taxon>Perkinsida</taxon>
        <taxon>Perkinsidae</taxon>
        <taxon>Perkinsus</taxon>
    </lineage>
</organism>
<feature type="transmembrane region" description="Helical" evidence="1">
    <location>
        <begin position="298"/>
        <end position="315"/>
    </location>
</feature>
<dbReference type="AlphaFoldDB" id="C5LI75"/>
<feature type="transmembrane region" description="Helical" evidence="1">
    <location>
        <begin position="145"/>
        <end position="164"/>
    </location>
</feature>
<feature type="transmembrane region" description="Helical" evidence="1">
    <location>
        <begin position="262"/>
        <end position="286"/>
    </location>
</feature>
<dbReference type="GeneID" id="9047930"/>
<feature type="transmembrane region" description="Helical" evidence="1">
    <location>
        <begin position="327"/>
        <end position="345"/>
    </location>
</feature>
<dbReference type="InterPro" id="IPR000620">
    <property type="entry name" value="EamA_dom"/>
</dbReference>
<name>C5LI75_PERM5</name>
<dbReference type="EMBL" id="GG682187">
    <property type="protein sequence ID" value="EER03610.1"/>
    <property type="molecule type" value="Genomic_DNA"/>
</dbReference>
<keyword evidence="4" id="KW-1185">Reference proteome</keyword>
<feature type="transmembrane region" description="Helical" evidence="1">
    <location>
        <begin position="176"/>
        <end position="199"/>
    </location>
</feature>
<dbReference type="OrthoDB" id="29773at2759"/>
<sequence>MVAFSYIFGIGLLAGSANSIIEKMMFQSSGIGIDGTTHFFQKPWYMSLVMFVAMLLALPMYYCLRQKNDKRPSSTLPESGSSNIGLRMCFTVCIPSIFDLLGSSLQAIGLVYTPVSVYQMLKGSILLFSALFSVLFLGRKMYRHHWVGVFLCLTALVLVGVSSLSSREQQTQVVSLPLMLLGIFIIIAGQVVCAAQYVLEEFLLKPPNDVAPMALVGLEGFWGTLLMCLVFVPALQHLPGSDVGNVMENTEDSFVMLSNSPTLLICTLGFIVSILVFNICGVMVTAEASAMHHTFLDASRTIVIWLVSVLMYYAAPGNGLGEPLTKYSWVQAVGFVLLVYGQLVYDQAVRLPFGLGTKTRVSFTESSASIGTSSRLTSREEGISQVPHEYECSIAPDRTPPSAIVGGNSRAIDWLMPVPAIITQLSFAVLPD</sequence>
<protein>
    <recommendedName>
        <fullName evidence="2">EamA domain-containing protein</fullName>
    </recommendedName>
</protein>
<dbReference type="Proteomes" id="UP000007800">
    <property type="component" value="Unassembled WGS sequence"/>
</dbReference>
<feature type="domain" description="EamA" evidence="2">
    <location>
        <begin position="43"/>
        <end position="159"/>
    </location>
</feature>
<evidence type="ECO:0000313" key="4">
    <source>
        <dbReference type="Proteomes" id="UP000007800"/>
    </source>
</evidence>
<feature type="transmembrane region" description="Helical" evidence="1">
    <location>
        <begin position="120"/>
        <end position="138"/>
    </location>
</feature>
<dbReference type="SUPFAM" id="SSF103481">
    <property type="entry name" value="Multidrug resistance efflux transporter EmrE"/>
    <property type="match status" value="1"/>
</dbReference>
<feature type="transmembrane region" description="Helical" evidence="1">
    <location>
        <begin position="211"/>
        <end position="235"/>
    </location>
</feature>
<dbReference type="PANTHER" id="PTHR13146:SF3">
    <property type="entry name" value="EAMA DOMAIN-CONTAINING PROTEIN"/>
    <property type="match status" value="1"/>
</dbReference>
<dbReference type="InterPro" id="IPR037185">
    <property type="entry name" value="EmrE-like"/>
</dbReference>
<evidence type="ECO:0000259" key="2">
    <source>
        <dbReference type="Pfam" id="PF00892"/>
    </source>
</evidence>
<gene>
    <name evidence="3" type="ORF">Pmar_PMAR026286</name>
</gene>
<accession>C5LI75</accession>
<keyword evidence="1" id="KW-0472">Membrane</keyword>
<proteinExistence type="predicted"/>
<evidence type="ECO:0000256" key="1">
    <source>
        <dbReference type="SAM" id="Phobius"/>
    </source>
</evidence>
<keyword evidence="1" id="KW-1133">Transmembrane helix</keyword>
<reference evidence="3 4" key="1">
    <citation type="submission" date="2008-07" db="EMBL/GenBank/DDBJ databases">
        <authorList>
            <person name="El-Sayed N."/>
            <person name="Caler E."/>
            <person name="Inman J."/>
            <person name="Amedeo P."/>
            <person name="Hass B."/>
            <person name="Wortman J."/>
        </authorList>
    </citation>
    <scope>NUCLEOTIDE SEQUENCE [LARGE SCALE GENOMIC DNA]</scope>
    <source>
        <strain evidence="4">ATCC 50983 / TXsc</strain>
    </source>
</reference>
<dbReference type="OMA" id="ERADYYF"/>
<dbReference type="Pfam" id="PF00892">
    <property type="entry name" value="EamA"/>
    <property type="match status" value="1"/>
</dbReference>
<evidence type="ECO:0000313" key="3">
    <source>
        <dbReference type="EMBL" id="EER03610.1"/>
    </source>
</evidence>
<dbReference type="InParanoid" id="C5LI75"/>
<dbReference type="RefSeq" id="XP_002771794.1">
    <property type="nucleotide sequence ID" value="XM_002771748.1"/>
</dbReference>
<dbReference type="GO" id="GO:0016020">
    <property type="term" value="C:membrane"/>
    <property type="evidence" value="ECO:0007669"/>
    <property type="project" value="InterPro"/>
</dbReference>
<dbReference type="PANTHER" id="PTHR13146">
    <property type="match status" value="1"/>
</dbReference>